<dbReference type="STRING" id="660025.F9G429"/>
<organism evidence="1">
    <name type="scientific">Fusarium oxysporum (strain Fo5176)</name>
    <name type="common">Fusarium vascular wilt</name>
    <dbReference type="NCBI Taxonomy" id="660025"/>
    <lineage>
        <taxon>Eukaryota</taxon>
        <taxon>Fungi</taxon>
        <taxon>Dikarya</taxon>
        <taxon>Ascomycota</taxon>
        <taxon>Pezizomycotina</taxon>
        <taxon>Sordariomycetes</taxon>
        <taxon>Hypocreomycetidae</taxon>
        <taxon>Hypocreales</taxon>
        <taxon>Nectriaceae</taxon>
        <taxon>Fusarium</taxon>
        <taxon>Fusarium oxysporum species complex</taxon>
    </lineage>
</organism>
<name>F9G429_FUSOF</name>
<protein>
    <recommendedName>
        <fullName evidence="2">C2H2-type domain-containing protein</fullName>
    </recommendedName>
</protein>
<proteinExistence type="predicted"/>
<dbReference type="AlphaFoldDB" id="F9G429"/>
<reference evidence="1" key="1">
    <citation type="journal article" date="2012" name="Mol. Plant Microbe Interact.">
        <title>A highly conserved effector in Fusarium oxysporum is required for full virulence on Arabidopsis.</title>
        <authorList>
            <person name="Thatcher L.F."/>
            <person name="Gardiner D.M."/>
            <person name="Kazan K."/>
            <person name="Manners J."/>
        </authorList>
    </citation>
    <scope>NUCLEOTIDE SEQUENCE [LARGE SCALE GENOMIC DNA]</scope>
    <source>
        <strain evidence="1">Fo5176</strain>
    </source>
</reference>
<accession>F9G429</accession>
<dbReference type="PANTHER" id="PTHR10039">
    <property type="entry name" value="AMELOGENIN"/>
    <property type="match status" value="1"/>
</dbReference>
<dbReference type="EMBL" id="AFQF01003347">
    <property type="protein sequence ID" value="EGU76073.1"/>
    <property type="molecule type" value="Genomic_DNA"/>
</dbReference>
<evidence type="ECO:0000313" key="1">
    <source>
        <dbReference type="EMBL" id="EGU76073.1"/>
    </source>
</evidence>
<sequence length="520" mass="59112">MVQRKGLRFRRSTPAPRLGCTASIPSKRILYYINDIENIQNQLEHLPTSLDDAYSRVLQQIHTSQDPQRRKLTRSILGWVGCAPTPMTLQEIEQALLVNPDHPLSNLEFRQWLMSYIFSTKVENYLPISEMALDLAIRCMVYLCQDHHEPDLTEDEIDANILWGAYRLHYFSSGFWLDLINEYLTLSSSATLPNTLIDQLRVLFGTRQSEDHTQTDQDATCLHPAILALESREPVLRTSGSTPAHSLFPKFPSLSIVGWTILLNRDNHEKHRQKPWNCNYPGCRYATNGFISRKMSDHHLKDGHSHIADPPLPKPAPTEKIADEEIQPLMFDLIETNQVEAITSLIPRLDNLGRPVQRELSIHAARMGSSSILQLFDDCCLLKRAFLTDSHLEWKEFRQLASLAVRSESVSSSKVLLCWVAALDLPVVKDRAYFAITIMNILSANLVVESQELFDLWRPSLCSGFEIPDMAVDTANGLAMQGNIISTDNISNREHMLLGIWEELNILDTITARTRHSILA</sequence>
<gene>
    <name evidence="1" type="ORF">FOXB_13411</name>
</gene>
<evidence type="ECO:0008006" key="2">
    <source>
        <dbReference type="Google" id="ProtNLM"/>
    </source>
</evidence>
<comment type="caution">
    <text evidence="1">The sequence shown here is derived from an EMBL/GenBank/DDBJ whole genome shotgun (WGS) entry which is preliminary data.</text>
</comment>
<dbReference type="PANTHER" id="PTHR10039:SF14">
    <property type="entry name" value="NACHT DOMAIN-CONTAINING PROTEIN"/>
    <property type="match status" value="1"/>
</dbReference>
<dbReference type="OrthoDB" id="21416at2759"/>